<reference evidence="2" key="1">
    <citation type="submission" date="2020-07" db="EMBL/GenBank/DDBJ databases">
        <authorList>
            <person name="Tarantini F.S."/>
            <person name="Hong K.W."/>
            <person name="Chan K.G."/>
        </authorList>
    </citation>
    <scope>NUCLEOTIDE SEQUENCE</scope>
    <source>
        <strain evidence="2">32-07</strain>
    </source>
</reference>
<dbReference type="Proteomes" id="UP001049518">
    <property type="component" value="Chromosome"/>
</dbReference>
<name>A0ABX8R3K1_9ACTN</name>
<evidence type="ECO:0000313" key="3">
    <source>
        <dbReference type="Proteomes" id="UP001049518"/>
    </source>
</evidence>
<feature type="compositionally biased region" description="Basic and acidic residues" evidence="1">
    <location>
        <begin position="133"/>
        <end position="149"/>
    </location>
</feature>
<organism evidence="2 3">
    <name type="scientific">Actinomadura graeca</name>
    <dbReference type="NCBI Taxonomy" id="2750812"/>
    <lineage>
        <taxon>Bacteria</taxon>
        <taxon>Bacillati</taxon>
        <taxon>Actinomycetota</taxon>
        <taxon>Actinomycetes</taxon>
        <taxon>Streptosporangiales</taxon>
        <taxon>Thermomonosporaceae</taxon>
        <taxon>Actinomadura</taxon>
    </lineage>
</organism>
<keyword evidence="3" id="KW-1185">Reference proteome</keyword>
<sequence length="149" mass="16105">MVVVFVLAGLAVLGAVVVLAMGRGGELAETHPDHPPLPLPEGRRLTGPEVTLLRLPRGLWGYQAPVTDEALRRLAGALTERDDRLAFLERQVDDLRRRLGEPDGPIGALHGIQEQAAANGAPAYRDPAPPPRDGPRDDLREEPVGEERP</sequence>
<feature type="region of interest" description="Disordered" evidence="1">
    <location>
        <begin position="99"/>
        <end position="149"/>
    </location>
</feature>
<protein>
    <recommendedName>
        <fullName evidence="4">DivIVA domain-containing protein</fullName>
    </recommendedName>
</protein>
<proteinExistence type="predicted"/>
<evidence type="ECO:0000256" key="1">
    <source>
        <dbReference type="SAM" id="MobiDB-lite"/>
    </source>
</evidence>
<dbReference type="EMBL" id="CP059572">
    <property type="protein sequence ID" value="QXJ24547.1"/>
    <property type="molecule type" value="Genomic_DNA"/>
</dbReference>
<evidence type="ECO:0008006" key="4">
    <source>
        <dbReference type="Google" id="ProtNLM"/>
    </source>
</evidence>
<evidence type="ECO:0000313" key="2">
    <source>
        <dbReference type="EMBL" id="QXJ24547.1"/>
    </source>
</evidence>
<dbReference type="RefSeq" id="WP_231330416.1">
    <property type="nucleotide sequence ID" value="NZ_CP059572.1"/>
</dbReference>
<gene>
    <name evidence="2" type="ORF">AGRA3207_005889</name>
</gene>
<accession>A0ABX8R3K1</accession>